<organism evidence="2 3">
    <name type="scientific">Citrus sinensis</name>
    <name type="common">Sweet orange</name>
    <name type="synonym">Citrus aurantium var. sinensis</name>
    <dbReference type="NCBI Taxonomy" id="2711"/>
    <lineage>
        <taxon>Eukaryota</taxon>
        <taxon>Viridiplantae</taxon>
        <taxon>Streptophyta</taxon>
        <taxon>Embryophyta</taxon>
        <taxon>Tracheophyta</taxon>
        <taxon>Spermatophyta</taxon>
        <taxon>Magnoliopsida</taxon>
        <taxon>eudicotyledons</taxon>
        <taxon>Gunneridae</taxon>
        <taxon>Pentapetalae</taxon>
        <taxon>rosids</taxon>
        <taxon>malvids</taxon>
        <taxon>Sapindales</taxon>
        <taxon>Rutaceae</taxon>
        <taxon>Aurantioideae</taxon>
        <taxon>Citrus</taxon>
    </lineage>
</organism>
<accession>A0A067FSX7</accession>
<sequence length="20" mass="2142">NKGVFDEMPHGQHLTGNSSS</sequence>
<evidence type="ECO:0000256" key="1">
    <source>
        <dbReference type="SAM" id="MobiDB-lite"/>
    </source>
</evidence>
<dbReference type="Proteomes" id="UP000027120">
    <property type="component" value="Unassembled WGS sequence"/>
</dbReference>
<dbReference type="EMBL" id="KK784893">
    <property type="protein sequence ID" value="KDO69250.1"/>
    <property type="molecule type" value="Genomic_DNA"/>
</dbReference>
<dbReference type="AlphaFoldDB" id="A0A067FSX7"/>
<feature type="non-terminal residue" evidence="2">
    <location>
        <position position="1"/>
    </location>
</feature>
<feature type="compositionally biased region" description="Basic and acidic residues" evidence="1">
    <location>
        <begin position="1"/>
        <end position="10"/>
    </location>
</feature>
<protein>
    <submittedName>
        <fullName evidence="2">Uncharacterized protein</fullName>
    </submittedName>
</protein>
<gene>
    <name evidence="2" type="ORF">CISIN_1g0487531mg</name>
</gene>
<reference evidence="2 3" key="1">
    <citation type="submission" date="2014-04" db="EMBL/GenBank/DDBJ databases">
        <authorList>
            <consortium name="International Citrus Genome Consortium"/>
            <person name="Gmitter F."/>
            <person name="Chen C."/>
            <person name="Farmerie W."/>
            <person name="Harkins T."/>
            <person name="Desany B."/>
            <person name="Mohiuddin M."/>
            <person name="Kodira C."/>
            <person name="Borodovsky M."/>
            <person name="Lomsadze A."/>
            <person name="Burns P."/>
            <person name="Jenkins J."/>
            <person name="Prochnik S."/>
            <person name="Shu S."/>
            <person name="Chapman J."/>
            <person name="Pitluck S."/>
            <person name="Schmutz J."/>
            <person name="Rokhsar D."/>
        </authorList>
    </citation>
    <scope>NUCLEOTIDE SEQUENCE</scope>
</reference>
<name>A0A067FSX7_CITSI</name>
<feature type="region of interest" description="Disordered" evidence="1">
    <location>
        <begin position="1"/>
        <end position="20"/>
    </location>
</feature>
<proteinExistence type="predicted"/>
<evidence type="ECO:0000313" key="3">
    <source>
        <dbReference type="Proteomes" id="UP000027120"/>
    </source>
</evidence>
<evidence type="ECO:0000313" key="2">
    <source>
        <dbReference type="EMBL" id="KDO69250.1"/>
    </source>
</evidence>
<keyword evidence="3" id="KW-1185">Reference proteome</keyword>